<reference evidence="2" key="1">
    <citation type="submission" date="2019-03" db="EMBL/GenBank/DDBJ databases">
        <title>Single cell metagenomics reveals metabolic interactions within the superorganism composed of flagellate Streblomastix strix and complex community of Bacteroidetes bacteria on its surface.</title>
        <authorList>
            <person name="Treitli S.C."/>
            <person name="Kolisko M."/>
            <person name="Husnik F."/>
            <person name="Keeling P."/>
            <person name="Hampl V."/>
        </authorList>
    </citation>
    <scope>NUCLEOTIDE SEQUENCE</scope>
    <source>
        <strain evidence="2">STM</strain>
    </source>
</reference>
<feature type="transmembrane region" description="Helical" evidence="1">
    <location>
        <begin position="59"/>
        <end position="82"/>
    </location>
</feature>
<feature type="transmembrane region" description="Helical" evidence="1">
    <location>
        <begin position="25"/>
        <end position="47"/>
    </location>
</feature>
<dbReference type="AlphaFoldDB" id="A0A5J4SPK5"/>
<name>A0A5J4SPK5_9ZZZZ</name>
<keyword evidence="1" id="KW-0812">Transmembrane</keyword>
<keyword evidence="1" id="KW-0472">Membrane</keyword>
<organism evidence="2">
    <name type="scientific">termite gut metagenome</name>
    <dbReference type="NCBI Taxonomy" id="433724"/>
    <lineage>
        <taxon>unclassified sequences</taxon>
        <taxon>metagenomes</taxon>
        <taxon>organismal metagenomes</taxon>
    </lineage>
</organism>
<feature type="transmembrane region" description="Helical" evidence="1">
    <location>
        <begin position="125"/>
        <end position="144"/>
    </location>
</feature>
<comment type="caution">
    <text evidence="2">The sequence shown here is derived from an EMBL/GenBank/DDBJ whole genome shotgun (WGS) entry which is preliminary data.</text>
</comment>
<evidence type="ECO:0000256" key="1">
    <source>
        <dbReference type="SAM" id="Phobius"/>
    </source>
</evidence>
<accession>A0A5J4SPK5</accession>
<proteinExistence type="predicted"/>
<dbReference type="EMBL" id="SNRY01000104">
    <property type="protein sequence ID" value="KAA6347190.1"/>
    <property type="molecule type" value="Genomic_DNA"/>
</dbReference>
<evidence type="ECO:0000313" key="2">
    <source>
        <dbReference type="EMBL" id="KAA6347190.1"/>
    </source>
</evidence>
<gene>
    <name evidence="2" type="ORF">EZS27_005359</name>
</gene>
<protein>
    <submittedName>
        <fullName evidence="2">Uncharacterized protein</fullName>
    </submittedName>
</protein>
<sequence>MNTEYYKQFFSTIEELTGKSLEKRYAFFSTLSLISATLLAILISLHLNNHTGLHTYRMLVLALSLILLLCCNLTSLIVLHDLSLLIERTRLKLIDEISHALNEDREVKRENTFSRKSKPTRVCETLSPVFFASALLILVTYALITIF</sequence>
<keyword evidence="1" id="KW-1133">Transmembrane helix</keyword>